<keyword evidence="1" id="KW-1133">Transmembrane helix</keyword>
<proteinExistence type="predicted"/>
<gene>
    <name evidence="3" type="ORF">CLA01_32320</name>
</gene>
<comment type="caution">
    <text evidence="3">The sequence shown here is derived from an EMBL/GenBank/DDBJ whole genome shotgun (WGS) entry which is preliminary data.</text>
</comment>
<evidence type="ECO:0000256" key="1">
    <source>
        <dbReference type="SAM" id="Phobius"/>
    </source>
</evidence>
<evidence type="ECO:0000313" key="4">
    <source>
        <dbReference type="Proteomes" id="UP000321150"/>
    </source>
</evidence>
<dbReference type="PANTHER" id="PTHR33371:SF4">
    <property type="entry name" value="INTERMEMBRANE PHOSPHOLIPID TRANSPORT SYSTEM BINDING PROTEIN MLAD"/>
    <property type="match status" value="1"/>
</dbReference>
<name>A0A511YD83_9FLAO</name>
<dbReference type="InterPro" id="IPR003399">
    <property type="entry name" value="Mce/MlaD"/>
</dbReference>
<keyword evidence="1" id="KW-0472">Membrane</keyword>
<feature type="domain" description="Mce/MlaD" evidence="2">
    <location>
        <begin position="51"/>
        <end position="121"/>
    </location>
</feature>
<dbReference type="Proteomes" id="UP000321150">
    <property type="component" value="Unassembled WGS sequence"/>
</dbReference>
<organism evidence="3 4">
    <name type="scientific">Chryseobacterium lathyri</name>
    <dbReference type="NCBI Taxonomy" id="395933"/>
    <lineage>
        <taxon>Bacteria</taxon>
        <taxon>Pseudomonadati</taxon>
        <taxon>Bacteroidota</taxon>
        <taxon>Flavobacteriia</taxon>
        <taxon>Flavobacteriales</taxon>
        <taxon>Weeksellaceae</taxon>
        <taxon>Chryseobacterium group</taxon>
        <taxon>Chryseobacterium</taxon>
    </lineage>
</organism>
<dbReference type="AlphaFoldDB" id="A0A511YD83"/>
<dbReference type="Pfam" id="PF02470">
    <property type="entry name" value="MlaD"/>
    <property type="match status" value="1"/>
</dbReference>
<protein>
    <submittedName>
        <fullName evidence="3">Organic solvent ABC transporter substrate-binding protein</fullName>
    </submittedName>
</protein>
<sequence>MCYICSLEKIYQVKFSKELKAGVIALIAIVGFVVLFQFMKGRSLFTTDNIFYAKYDNVEGLAQSSAVSINGLKVGQVDKIIPRTAKDGKISFVVKITVDDKFEFSKNSTLEIFEPGLMSGKEMRVNLMYGGPTAKDGDTLQGSFKLGTLGSLSSQVGPVKDQLQTVLYRVDSLMANANQVVNAQNREEIRALLANLNKTVGALQTTAGSVNTLVGHNDPKLQKVLDDASLTMQSGKVTLDKYGNLAESIDTKRLNATIANLDATVGKLNQVIAGVDNGQGSLGKLMKDEQLYNNLNSASTNLNSLIEDMKANPKRYINFSVFGKNNKD</sequence>
<feature type="transmembrane region" description="Helical" evidence="1">
    <location>
        <begin position="21"/>
        <end position="39"/>
    </location>
</feature>
<keyword evidence="1" id="KW-0812">Transmembrane</keyword>
<dbReference type="InterPro" id="IPR052336">
    <property type="entry name" value="MlaD_Phospholipid_Transporter"/>
</dbReference>
<reference evidence="3 4" key="1">
    <citation type="submission" date="2019-07" db="EMBL/GenBank/DDBJ databases">
        <title>Whole genome shotgun sequence of Chryseobacterium lathyri NBRC 105250.</title>
        <authorList>
            <person name="Hosoyama A."/>
            <person name="Uohara A."/>
            <person name="Ohji S."/>
            <person name="Ichikawa N."/>
        </authorList>
    </citation>
    <scope>NUCLEOTIDE SEQUENCE [LARGE SCALE GENOMIC DNA]</scope>
    <source>
        <strain evidence="3 4">NBRC 105250</strain>
    </source>
</reference>
<accession>A0A511YD83</accession>
<dbReference type="EMBL" id="BJYI01000012">
    <property type="protein sequence ID" value="GEN73160.1"/>
    <property type="molecule type" value="Genomic_DNA"/>
</dbReference>
<dbReference type="PANTHER" id="PTHR33371">
    <property type="entry name" value="INTERMEMBRANE PHOSPHOLIPID TRANSPORT SYSTEM BINDING PROTEIN MLAD-RELATED"/>
    <property type="match status" value="1"/>
</dbReference>
<evidence type="ECO:0000259" key="2">
    <source>
        <dbReference type="Pfam" id="PF02470"/>
    </source>
</evidence>
<evidence type="ECO:0000313" key="3">
    <source>
        <dbReference type="EMBL" id="GEN73160.1"/>
    </source>
</evidence>